<dbReference type="PANTHER" id="PTHR19848:SF8">
    <property type="entry name" value="F-BOX AND WD REPEAT DOMAIN CONTAINING 7"/>
    <property type="match status" value="1"/>
</dbReference>
<feature type="repeat" description="WD" evidence="3">
    <location>
        <begin position="313"/>
        <end position="353"/>
    </location>
</feature>
<sequence>MSQVWKSQFHASLIERNRAEANSFLALVRSHEQILRDCLEIKQQNNQLKKQNKEQKEQLEKLNQQIEGHLSTGASVQITSQRVRELEDKIFSLQEELTSSLRSKADTSQQILDLTNEVQNLKQQLKEKQSEIAANTKLTQTVEDKNKVIQVMREESEAIRIEIKQANETASKLQEENKAFVQRIIEQKQRQYQNRQTLDSNNSEFLMLDPLDSNLGAPTIRPPVEIHHDISLDTQINDIDFSEDNQYIALAANDKSIKVYYTKSGQLHSSFFGCADSVVCVAFSPNNQMLLGGSADHACRLWSMGNARAKHTLTGHTKQVYAADFAGDNKAVTGSYDRTIKVWELNQGTCIKTMLNAKSKVHDLEVGKNNSTLFSAHFDSCIRMFDLRSYDLVREITKAHESQVTSINISRDDLYLVTCGRDSVCKVWDARRSYEPVHVLSHPDYKVNMETNKVTFSPCGSYVASGSVNGQVFVWKLKNAHDDELDSTLKGHKGLVTCVSWSPDGSVVASASVDKRVIMYQ</sequence>
<keyword evidence="7" id="KW-1185">Reference proteome</keyword>
<dbReference type="InterPro" id="IPR013923">
    <property type="entry name" value="Autophagy-rel_prot_16_dom"/>
</dbReference>
<dbReference type="InterPro" id="IPR036322">
    <property type="entry name" value="WD40_repeat_dom_sf"/>
</dbReference>
<evidence type="ECO:0000256" key="4">
    <source>
        <dbReference type="SAM" id="Coils"/>
    </source>
</evidence>
<dbReference type="PANTHER" id="PTHR19848">
    <property type="entry name" value="WD40 REPEAT PROTEIN"/>
    <property type="match status" value="1"/>
</dbReference>
<proteinExistence type="predicted"/>
<dbReference type="PROSITE" id="PS50082">
    <property type="entry name" value="WD_REPEATS_2"/>
    <property type="match status" value="5"/>
</dbReference>
<comment type="caution">
    <text evidence="6">The sequence shown here is derived from an EMBL/GenBank/DDBJ whole genome shotgun (WGS) entry which is preliminary data.</text>
</comment>
<dbReference type="InterPro" id="IPR001680">
    <property type="entry name" value="WD40_rpt"/>
</dbReference>
<evidence type="ECO:0000256" key="1">
    <source>
        <dbReference type="ARBA" id="ARBA00022574"/>
    </source>
</evidence>
<dbReference type="PROSITE" id="PS50294">
    <property type="entry name" value="WD_REPEATS_REGION"/>
    <property type="match status" value="4"/>
</dbReference>
<name>A0AAW2YVK0_9EUKA</name>
<gene>
    <name evidence="6" type="ORF">AKO1_012896</name>
</gene>
<dbReference type="Pfam" id="PF08614">
    <property type="entry name" value="ATG16"/>
    <property type="match status" value="1"/>
</dbReference>
<feature type="repeat" description="WD" evidence="3">
    <location>
        <begin position="397"/>
        <end position="429"/>
    </location>
</feature>
<dbReference type="Pfam" id="PF00400">
    <property type="entry name" value="WD40"/>
    <property type="match status" value="6"/>
</dbReference>
<keyword evidence="1 3" id="KW-0853">WD repeat</keyword>
<dbReference type="Gene3D" id="2.130.10.10">
    <property type="entry name" value="YVTN repeat-like/Quinoprotein amine dehydrogenase"/>
    <property type="match status" value="3"/>
</dbReference>
<evidence type="ECO:0000259" key="5">
    <source>
        <dbReference type="Pfam" id="PF08614"/>
    </source>
</evidence>
<feature type="repeat" description="WD" evidence="3">
    <location>
        <begin position="454"/>
        <end position="479"/>
    </location>
</feature>
<feature type="domain" description="Autophagy-related protein 16" evidence="5">
    <location>
        <begin position="11"/>
        <end position="190"/>
    </location>
</feature>
<keyword evidence="2" id="KW-0677">Repeat</keyword>
<accession>A0AAW2YVK0</accession>
<dbReference type="Proteomes" id="UP001431209">
    <property type="component" value="Unassembled WGS sequence"/>
</dbReference>
<dbReference type="SUPFAM" id="SSF50978">
    <property type="entry name" value="WD40 repeat-like"/>
    <property type="match status" value="1"/>
</dbReference>
<feature type="coiled-coil region" evidence="4">
    <location>
        <begin position="31"/>
        <end position="190"/>
    </location>
</feature>
<dbReference type="PROSITE" id="PS00678">
    <property type="entry name" value="WD_REPEATS_1"/>
    <property type="match status" value="1"/>
</dbReference>
<dbReference type="SMART" id="SM00320">
    <property type="entry name" value="WD40"/>
    <property type="match status" value="7"/>
</dbReference>
<reference evidence="6 7" key="1">
    <citation type="submission" date="2024-03" db="EMBL/GenBank/DDBJ databases">
        <title>The Acrasis kona genome and developmental transcriptomes reveal deep origins of eukaryotic multicellular pathways.</title>
        <authorList>
            <person name="Sheikh S."/>
            <person name="Fu C.-J."/>
            <person name="Brown M.W."/>
            <person name="Baldauf S.L."/>
        </authorList>
    </citation>
    <scope>NUCLEOTIDE SEQUENCE [LARGE SCALE GENOMIC DNA]</scope>
    <source>
        <strain evidence="6 7">ATCC MYA-3509</strain>
    </source>
</reference>
<dbReference type="InterPro" id="IPR020472">
    <property type="entry name" value="WD40_PAC1"/>
</dbReference>
<feature type="repeat" description="WD" evidence="3">
    <location>
        <begin position="489"/>
        <end position="521"/>
    </location>
</feature>
<keyword evidence="4" id="KW-0175">Coiled coil</keyword>
<protein>
    <submittedName>
        <fullName evidence="6">Autophagy-related protein ATG16</fullName>
    </submittedName>
</protein>
<evidence type="ECO:0000313" key="6">
    <source>
        <dbReference type="EMBL" id="KAL0481104.1"/>
    </source>
</evidence>
<dbReference type="AlphaFoldDB" id="A0AAW2YVK0"/>
<evidence type="ECO:0000256" key="3">
    <source>
        <dbReference type="PROSITE-ProRule" id="PRU00221"/>
    </source>
</evidence>
<dbReference type="PRINTS" id="PR00320">
    <property type="entry name" value="GPROTEINBRPT"/>
</dbReference>
<dbReference type="InterPro" id="IPR015943">
    <property type="entry name" value="WD40/YVTN_repeat-like_dom_sf"/>
</dbReference>
<evidence type="ECO:0000256" key="2">
    <source>
        <dbReference type="ARBA" id="ARBA00022737"/>
    </source>
</evidence>
<feature type="repeat" description="WD" evidence="3">
    <location>
        <begin position="271"/>
        <end position="312"/>
    </location>
</feature>
<dbReference type="InterPro" id="IPR019775">
    <property type="entry name" value="WD40_repeat_CS"/>
</dbReference>
<dbReference type="CDD" id="cd00200">
    <property type="entry name" value="WD40"/>
    <property type="match status" value="1"/>
</dbReference>
<evidence type="ECO:0000313" key="7">
    <source>
        <dbReference type="Proteomes" id="UP001431209"/>
    </source>
</evidence>
<organism evidence="6 7">
    <name type="scientific">Acrasis kona</name>
    <dbReference type="NCBI Taxonomy" id="1008807"/>
    <lineage>
        <taxon>Eukaryota</taxon>
        <taxon>Discoba</taxon>
        <taxon>Heterolobosea</taxon>
        <taxon>Tetramitia</taxon>
        <taxon>Eutetramitia</taxon>
        <taxon>Acrasidae</taxon>
        <taxon>Acrasis</taxon>
    </lineage>
</organism>
<dbReference type="EMBL" id="JAOPGA020000732">
    <property type="protein sequence ID" value="KAL0481104.1"/>
    <property type="molecule type" value="Genomic_DNA"/>
</dbReference>